<keyword evidence="2" id="KW-1185">Reference proteome</keyword>
<name>A0A974BGW6_SEDHY</name>
<dbReference type="RefSeq" id="WP_179236541.1">
    <property type="nucleotide sequence ID" value="NZ_JACBNQ010000001.1"/>
</dbReference>
<evidence type="ECO:0000313" key="2">
    <source>
        <dbReference type="Proteomes" id="UP000611629"/>
    </source>
</evidence>
<sequence length="48" mass="5727">MFKFIKDWLDRLAKENEKSFGNDRLDCCDLNKQKNTKMQTSAKDTNKK</sequence>
<protein>
    <submittedName>
        <fullName evidence="1">Uncharacterized protein</fullName>
    </submittedName>
</protein>
<organism evidence="1 2">
    <name type="scientific">Sedimentibacter hydroxybenzoicus DSM 7310</name>
    <dbReference type="NCBI Taxonomy" id="1123245"/>
    <lineage>
        <taxon>Bacteria</taxon>
        <taxon>Bacillati</taxon>
        <taxon>Bacillota</taxon>
        <taxon>Tissierellia</taxon>
        <taxon>Sedimentibacter</taxon>
    </lineage>
</organism>
<gene>
    <name evidence="1" type="ORF">HZF24_01795</name>
</gene>
<dbReference type="Proteomes" id="UP000611629">
    <property type="component" value="Unassembled WGS sequence"/>
</dbReference>
<evidence type="ECO:0000313" key="1">
    <source>
        <dbReference type="EMBL" id="NYB72868.1"/>
    </source>
</evidence>
<dbReference type="AlphaFoldDB" id="A0A974BGW6"/>
<reference evidence="1" key="1">
    <citation type="submission" date="2020-07" db="EMBL/GenBank/DDBJ databases">
        <title>Genomic analysis of a strain of Sedimentibacter Hydroxybenzoicus DSM7310.</title>
        <authorList>
            <person name="Ma S."/>
        </authorList>
    </citation>
    <scope>NUCLEOTIDE SEQUENCE</scope>
    <source>
        <strain evidence="1">DSM 7310</strain>
    </source>
</reference>
<proteinExistence type="predicted"/>
<comment type="caution">
    <text evidence="1">The sequence shown here is derived from an EMBL/GenBank/DDBJ whole genome shotgun (WGS) entry which is preliminary data.</text>
</comment>
<dbReference type="EMBL" id="JACBNQ010000001">
    <property type="protein sequence ID" value="NYB72868.1"/>
    <property type="molecule type" value="Genomic_DNA"/>
</dbReference>
<accession>A0A974BGW6</accession>
<dbReference type="NCBIfam" id="NF040898">
    <property type="entry name" value="CC_mini_metal"/>
    <property type="match status" value="1"/>
</dbReference>